<dbReference type="InterPro" id="IPR037126">
    <property type="entry name" value="PdaC/RsiV-like_sf"/>
</dbReference>
<dbReference type="InterPro" id="IPR021729">
    <property type="entry name" value="DUF3298"/>
</dbReference>
<feature type="domain" description="DUF3298" evidence="1">
    <location>
        <begin position="161"/>
        <end position="238"/>
    </location>
</feature>
<dbReference type="PROSITE" id="PS51257">
    <property type="entry name" value="PROKAR_LIPOPROTEIN"/>
    <property type="match status" value="1"/>
</dbReference>
<dbReference type="AlphaFoldDB" id="A0A1B9E5T8"/>
<gene>
    <name evidence="3" type="ORF">LPBF_04680</name>
</gene>
<dbReference type="Pfam" id="PF11738">
    <property type="entry name" value="DUF3298"/>
    <property type="match status" value="1"/>
</dbReference>
<feature type="domain" description="Deacetylase PdaC" evidence="2">
    <location>
        <begin position="38"/>
        <end position="141"/>
    </location>
</feature>
<proteinExistence type="predicted"/>
<sequence>MKHPFYLMGLFFLLLGCQQELSFETQTYNQKSALLCNESCPEASLTIPVAKGKAVVADSINKKVFWVLKELIYFGEKPYTSKDYNELLKAFIGSYEKLKTEFPKDEFGWEAKIEGTIKYQSDRILNLEINHYTYTGGAHGYQGLRSLLFDPKTGKSIATKQLFKDEKAFKAFAEKRFRSKYRIPENHAINTTTFMFEGDQFQLPLNIFYSDKGILLYYNRYEIASYADGPQELFIPYEDLKDYLLLK</sequence>
<accession>A0A1B9E5T8</accession>
<reference evidence="3 4" key="1">
    <citation type="submission" date="2016-03" db="EMBL/GenBank/DDBJ databases">
        <authorList>
            <person name="Ploux O."/>
        </authorList>
    </citation>
    <scope>NUCLEOTIDE SEQUENCE [LARGE SCALE GENOMIC DNA]</scope>
    <source>
        <strain evidence="3 4">LPB0076</strain>
    </source>
</reference>
<name>A0A1B9E5T8_9FLAO</name>
<evidence type="ECO:0000259" key="1">
    <source>
        <dbReference type="Pfam" id="PF11738"/>
    </source>
</evidence>
<dbReference type="STRING" id="1763534.GCA_001831475_00776"/>
<dbReference type="EMBL" id="LVEP01000017">
    <property type="protein sequence ID" value="OCB77293.1"/>
    <property type="molecule type" value="Genomic_DNA"/>
</dbReference>
<dbReference type="OrthoDB" id="594879at2"/>
<dbReference type="RefSeq" id="WP_066333121.1">
    <property type="nucleotide sequence ID" value="NZ_CP017688.1"/>
</dbReference>
<organism evidence="3 4">
    <name type="scientific">Flavobacterium crassostreae</name>
    <dbReference type="NCBI Taxonomy" id="1763534"/>
    <lineage>
        <taxon>Bacteria</taxon>
        <taxon>Pseudomonadati</taxon>
        <taxon>Bacteroidota</taxon>
        <taxon>Flavobacteriia</taxon>
        <taxon>Flavobacteriales</taxon>
        <taxon>Flavobacteriaceae</taxon>
        <taxon>Flavobacterium</taxon>
    </lineage>
</organism>
<evidence type="ECO:0000313" key="3">
    <source>
        <dbReference type="EMBL" id="OCB77293.1"/>
    </source>
</evidence>
<dbReference type="Gene3D" id="3.90.640.20">
    <property type="entry name" value="Heat-shock cognate protein, ATPase"/>
    <property type="match status" value="1"/>
</dbReference>
<protein>
    <recommendedName>
        <fullName evidence="5">Deacetylase PdaC domain-containing protein</fullName>
    </recommendedName>
</protein>
<evidence type="ECO:0008006" key="5">
    <source>
        <dbReference type="Google" id="ProtNLM"/>
    </source>
</evidence>
<dbReference type="Proteomes" id="UP000093510">
    <property type="component" value="Unassembled WGS sequence"/>
</dbReference>
<comment type="caution">
    <text evidence="3">The sequence shown here is derived from an EMBL/GenBank/DDBJ whole genome shotgun (WGS) entry which is preliminary data.</text>
</comment>
<keyword evidence="4" id="KW-1185">Reference proteome</keyword>
<evidence type="ECO:0000259" key="2">
    <source>
        <dbReference type="Pfam" id="PF13739"/>
    </source>
</evidence>
<dbReference type="Gene3D" id="3.30.565.40">
    <property type="entry name" value="Fervidobacterium nodosum Rt17-B1 like"/>
    <property type="match status" value="1"/>
</dbReference>
<dbReference type="InterPro" id="IPR025303">
    <property type="entry name" value="PdaC"/>
</dbReference>
<evidence type="ECO:0000313" key="4">
    <source>
        <dbReference type="Proteomes" id="UP000093510"/>
    </source>
</evidence>
<dbReference type="Pfam" id="PF13739">
    <property type="entry name" value="PdaC"/>
    <property type="match status" value="1"/>
</dbReference>